<comment type="caution">
    <text evidence="1">The sequence shown here is derived from an EMBL/GenBank/DDBJ whole genome shotgun (WGS) entry which is preliminary data.</text>
</comment>
<gene>
    <name evidence="1" type="ORF">SDC9_106149</name>
</gene>
<dbReference type="EMBL" id="VSSQ01017227">
    <property type="protein sequence ID" value="MPM59309.1"/>
    <property type="molecule type" value="Genomic_DNA"/>
</dbReference>
<organism evidence="1">
    <name type="scientific">bioreactor metagenome</name>
    <dbReference type="NCBI Taxonomy" id="1076179"/>
    <lineage>
        <taxon>unclassified sequences</taxon>
        <taxon>metagenomes</taxon>
        <taxon>ecological metagenomes</taxon>
    </lineage>
</organism>
<sequence>MRLKHHVKLPNVSKIALATNWTFNVVLMYKTIHFFETHAIDIDFRMSVFN</sequence>
<dbReference type="AlphaFoldDB" id="A0A645B1N1"/>
<accession>A0A645B1N1</accession>
<proteinExistence type="predicted"/>
<protein>
    <submittedName>
        <fullName evidence="1">Uncharacterized protein</fullName>
    </submittedName>
</protein>
<evidence type="ECO:0000313" key="1">
    <source>
        <dbReference type="EMBL" id="MPM59309.1"/>
    </source>
</evidence>
<reference evidence="1" key="1">
    <citation type="submission" date="2019-08" db="EMBL/GenBank/DDBJ databases">
        <authorList>
            <person name="Kucharzyk K."/>
            <person name="Murdoch R.W."/>
            <person name="Higgins S."/>
            <person name="Loffler F."/>
        </authorList>
    </citation>
    <scope>NUCLEOTIDE SEQUENCE</scope>
</reference>
<name>A0A645B1N1_9ZZZZ</name>